<dbReference type="InterPro" id="IPR036236">
    <property type="entry name" value="Znf_C2H2_sf"/>
</dbReference>
<evidence type="ECO:0000256" key="6">
    <source>
        <dbReference type="ARBA" id="ARBA00022833"/>
    </source>
</evidence>
<dbReference type="InterPro" id="IPR013087">
    <property type="entry name" value="Znf_C2H2_type"/>
</dbReference>
<keyword evidence="7" id="KW-0539">Nucleus</keyword>
<evidence type="ECO:0000313" key="10">
    <source>
        <dbReference type="EMBL" id="NXG10702.1"/>
    </source>
</evidence>
<dbReference type="GO" id="GO:0000978">
    <property type="term" value="F:RNA polymerase II cis-regulatory region sequence-specific DNA binding"/>
    <property type="evidence" value="ECO:0007669"/>
    <property type="project" value="TreeGrafter"/>
</dbReference>
<accession>A0A7K8Z4G6</accession>
<dbReference type="SMART" id="SM00355">
    <property type="entry name" value="ZnF_C2H2"/>
    <property type="match status" value="2"/>
</dbReference>
<comment type="similarity">
    <text evidence="2">Belongs to the krueppel C2H2-type zinc-finger protein family.</text>
</comment>
<dbReference type="GO" id="GO:0005634">
    <property type="term" value="C:nucleus"/>
    <property type="evidence" value="ECO:0007669"/>
    <property type="project" value="UniProtKB-SubCell"/>
</dbReference>
<proteinExistence type="inferred from homology"/>
<dbReference type="PROSITE" id="PS50157">
    <property type="entry name" value="ZINC_FINGER_C2H2_2"/>
    <property type="match status" value="2"/>
</dbReference>
<organism evidence="10 11">
    <name type="scientific">Sakesphorus luctuosus</name>
    <dbReference type="NCBI Taxonomy" id="419690"/>
    <lineage>
        <taxon>Eukaryota</taxon>
        <taxon>Metazoa</taxon>
        <taxon>Chordata</taxon>
        <taxon>Craniata</taxon>
        <taxon>Vertebrata</taxon>
        <taxon>Euteleostomi</taxon>
        <taxon>Archelosauria</taxon>
        <taxon>Archosauria</taxon>
        <taxon>Dinosauria</taxon>
        <taxon>Saurischia</taxon>
        <taxon>Theropoda</taxon>
        <taxon>Coelurosauria</taxon>
        <taxon>Aves</taxon>
        <taxon>Neognathae</taxon>
        <taxon>Neoaves</taxon>
        <taxon>Telluraves</taxon>
        <taxon>Australaves</taxon>
        <taxon>Passeriformes</taxon>
        <taxon>Thamnophilidae</taxon>
        <taxon>Sakesphorus</taxon>
    </lineage>
</organism>
<feature type="non-terminal residue" evidence="10">
    <location>
        <position position="55"/>
    </location>
</feature>
<dbReference type="PANTHER" id="PTHR23226:SF416">
    <property type="entry name" value="FI01424P"/>
    <property type="match status" value="1"/>
</dbReference>
<keyword evidence="4" id="KW-0677">Repeat</keyword>
<name>A0A7K8Z4G6_9PASS</name>
<evidence type="ECO:0000256" key="4">
    <source>
        <dbReference type="ARBA" id="ARBA00022737"/>
    </source>
</evidence>
<dbReference type="Proteomes" id="UP000558958">
    <property type="component" value="Unassembled WGS sequence"/>
</dbReference>
<evidence type="ECO:0000256" key="7">
    <source>
        <dbReference type="ARBA" id="ARBA00023242"/>
    </source>
</evidence>
<dbReference type="Pfam" id="PF00096">
    <property type="entry name" value="zf-C2H2"/>
    <property type="match status" value="2"/>
</dbReference>
<keyword evidence="6" id="KW-0862">Zinc</keyword>
<dbReference type="GO" id="GO:0008270">
    <property type="term" value="F:zinc ion binding"/>
    <property type="evidence" value="ECO:0007669"/>
    <property type="project" value="UniProtKB-KW"/>
</dbReference>
<evidence type="ECO:0000256" key="5">
    <source>
        <dbReference type="ARBA" id="ARBA00022771"/>
    </source>
</evidence>
<evidence type="ECO:0000256" key="1">
    <source>
        <dbReference type="ARBA" id="ARBA00004123"/>
    </source>
</evidence>
<keyword evidence="3" id="KW-0479">Metal-binding</keyword>
<feature type="domain" description="C2H2-type" evidence="9">
    <location>
        <begin position="37"/>
        <end position="55"/>
    </location>
</feature>
<dbReference type="Gene3D" id="3.30.160.60">
    <property type="entry name" value="Classic Zinc Finger"/>
    <property type="match status" value="2"/>
</dbReference>
<dbReference type="PANTHER" id="PTHR23226">
    <property type="entry name" value="ZINC FINGER AND SCAN DOMAIN-CONTAINING"/>
    <property type="match status" value="1"/>
</dbReference>
<keyword evidence="5 8" id="KW-0863">Zinc-finger</keyword>
<dbReference type="AlphaFoldDB" id="A0A7K8Z4G6"/>
<evidence type="ECO:0000313" key="11">
    <source>
        <dbReference type="Proteomes" id="UP000558958"/>
    </source>
</evidence>
<dbReference type="EMBL" id="VWZD01011707">
    <property type="protein sequence ID" value="NXG10702.1"/>
    <property type="molecule type" value="Genomic_DNA"/>
</dbReference>
<keyword evidence="11" id="KW-1185">Reference proteome</keyword>
<gene>
    <name evidence="10" type="primary">Znf24_2</name>
    <name evidence="10" type="ORF">SAKLUC_R15669</name>
</gene>
<comment type="subcellular location">
    <subcellularLocation>
        <location evidence="1">Nucleus</location>
    </subcellularLocation>
</comment>
<sequence>RFHPGEKPYRCLECGKCFSQISSLFSHQQVHTGERPYKCLECGKSFNQTYHLIRH</sequence>
<feature type="domain" description="C2H2-type" evidence="9">
    <location>
        <begin position="9"/>
        <end position="36"/>
    </location>
</feature>
<evidence type="ECO:0000256" key="3">
    <source>
        <dbReference type="ARBA" id="ARBA00022723"/>
    </source>
</evidence>
<dbReference type="FunFam" id="3.30.160.60:FF:002343">
    <property type="entry name" value="Zinc finger protein 33A"/>
    <property type="match status" value="1"/>
</dbReference>
<evidence type="ECO:0000256" key="2">
    <source>
        <dbReference type="ARBA" id="ARBA00006991"/>
    </source>
</evidence>
<evidence type="ECO:0000256" key="8">
    <source>
        <dbReference type="PROSITE-ProRule" id="PRU00042"/>
    </source>
</evidence>
<evidence type="ECO:0000259" key="9">
    <source>
        <dbReference type="PROSITE" id="PS50157"/>
    </source>
</evidence>
<feature type="non-terminal residue" evidence="10">
    <location>
        <position position="1"/>
    </location>
</feature>
<protein>
    <submittedName>
        <fullName evidence="10">ZNF24 protein</fullName>
    </submittedName>
</protein>
<comment type="caution">
    <text evidence="10">The sequence shown here is derived from an EMBL/GenBank/DDBJ whole genome shotgun (WGS) entry which is preliminary data.</text>
</comment>
<dbReference type="FunFam" id="3.30.160.60:FF:000383">
    <property type="entry name" value="Uncharacterized protein"/>
    <property type="match status" value="1"/>
</dbReference>
<dbReference type="SUPFAM" id="SSF57667">
    <property type="entry name" value="beta-beta-alpha zinc fingers"/>
    <property type="match status" value="1"/>
</dbReference>
<reference evidence="10 11" key="1">
    <citation type="submission" date="2019-09" db="EMBL/GenBank/DDBJ databases">
        <title>Bird 10,000 Genomes (B10K) Project - Family phase.</title>
        <authorList>
            <person name="Zhang G."/>
        </authorList>
    </citation>
    <scope>NUCLEOTIDE SEQUENCE [LARGE SCALE GENOMIC DNA]</scope>
    <source>
        <strain evidence="10">B10K-DU-001-06</strain>
        <tissue evidence="10">Muscle</tissue>
    </source>
</reference>
<dbReference type="PROSITE" id="PS00028">
    <property type="entry name" value="ZINC_FINGER_C2H2_1"/>
    <property type="match status" value="1"/>
</dbReference>
<dbReference type="GO" id="GO:0000981">
    <property type="term" value="F:DNA-binding transcription factor activity, RNA polymerase II-specific"/>
    <property type="evidence" value="ECO:0007669"/>
    <property type="project" value="TreeGrafter"/>
</dbReference>